<dbReference type="EMBL" id="JAWJWF010000047">
    <property type="protein sequence ID" value="KAK6622454.1"/>
    <property type="molecule type" value="Genomic_DNA"/>
</dbReference>
<organism evidence="1 2">
    <name type="scientific">Polyplax serrata</name>
    <name type="common">Common mouse louse</name>
    <dbReference type="NCBI Taxonomy" id="468196"/>
    <lineage>
        <taxon>Eukaryota</taxon>
        <taxon>Metazoa</taxon>
        <taxon>Ecdysozoa</taxon>
        <taxon>Arthropoda</taxon>
        <taxon>Hexapoda</taxon>
        <taxon>Insecta</taxon>
        <taxon>Pterygota</taxon>
        <taxon>Neoptera</taxon>
        <taxon>Paraneoptera</taxon>
        <taxon>Psocodea</taxon>
        <taxon>Troctomorpha</taxon>
        <taxon>Phthiraptera</taxon>
        <taxon>Anoplura</taxon>
        <taxon>Polyplacidae</taxon>
        <taxon>Polyplax</taxon>
    </lineage>
</organism>
<accession>A0ABR1AMF4</accession>
<gene>
    <name evidence="1" type="ORF">RUM44_002265</name>
</gene>
<comment type="caution">
    <text evidence="1">The sequence shown here is derived from an EMBL/GenBank/DDBJ whole genome shotgun (WGS) entry which is preliminary data.</text>
</comment>
<name>A0ABR1AMF4_POLSC</name>
<evidence type="ECO:0000313" key="1">
    <source>
        <dbReference type="EMBL" id="KAK6622454.1"/>
    </source>
</evidence>
<proteinExistence type="predicted"/>
<keyword evidence="2" id="KW-1185">Reference proteome</keyword>
<dbReference type="Proteomes" id="UP001359485">
    <property type="component" value="Unassembled WGS sequence"/>
</dbReference>
<sequence length="71" mass="8366">MDWAGRLKSSGFRRPNEKVHWLNKGMPKSATEEEERCCGDVFFMLQAEAKLRDEVQSYHVKHKSRREKQSA</sequence>
<reference evidence="1 2" key="1">
    <citation type="submission" date="2023-09" db="EMBL/GenBank/DDBJ databases">
        <title>Genomes of two closely related lineages of the louse Polyplax serrata with different host specificities.</title>
        <authorList>
            <person name="Martinu J."/>
            <person name="Tarabai H."/>
            <person name="Stefka J."/>
            <person name="Hypsa V."/>
        </authorList>
    </citation>
    <scope>NUCLEOTIDE SEQUENCE [LARGE SCALE GENOMIC DNA]</scope>
    <source>
        <strain evidence="1">98ZLc_SE</strain>
    </source>
</reference>
<protein>
    <submittedName>
        <fullName evidence="1">Uncharacterized protein</fullName>
    </submittedName>
</protein>
<evidence type="ECO:0000313" key="2">
    <source>
        <dbReference type="Proteomes" id="UP001359485"/>
    </source>
</evidence>